<keyword evidence="3" id="KW-0479">Metal-binding</keyword>
<dbReference type="InterPro" id="IPR015797">
    <property type="entry name" value="NUDIX_hydrolase-like_dom_sf"/>
</dbReference>
<keyword evidence="5" id="KW-0460">Magnesium</keyword>
<dbReference type="Proteomes" id="UP001314170">
    <property type="component" value="Unassembled WGS sequence"/>
</dbReference>
<dbReference type="PROSITE" id="PS00893">
    <property type="entry name" value="NUDIX_BOX"/>
    <property type="match status" value="1"/>
</dbReference>
<evidence type="ECO:0000259" key="6">
    <source>
        <dbReference type="PROSITE" id="PS51462"/>
    </source>
</evidence>
<comment type="similarity">
    <text evidence="2">Belongs to the Nudix hydrolase family.</text>
</comment>
<sequence>MAAALVSQENVVASLVSRTGRHLQRYNKGRRQVVGCVPYRYKVGNPNSLEGEDELQVLVISSQKGKGLLFPKGGWELDETITQAAQRETYEEAGVKGIVERQLGEWTFQSRTHGTDYEGFMFPLLVTEVSAREARECCQHWWMKEALDVLVDRLAGRQQLDEEEVVTDDLTRPEHIEAIRAYIIFPMESFTSGYCQLSPCLLKLKTKVQKIELRNQSDEEERLL</sequence>
<dbReference type="PROSITE" id="PS51462">
    <property type="entry name" value="NUDIX"/>
    <property type="match status" value="1"/>
</dbReference>
<protein>
    <recommendedName>
        <fullName evidence="6">Nudix hydrolase domain-containing protein</fullName>
    </recommendedName>
</protein>
<dbReference type="InterPro" id="IPR000086">
    <property type="entry name" value="NUDIX_hydrolase_dom"/>
</dbReference>
<dbReference type="GO" id="GO:0005634">
    <property type="term" value="C:nucleus"/>
    <property type="evidence" value="ECO:0007669"/>
    <property type="project" value="TreeGrafter"/>
</dbReference>
<comment type="caution">
    <text evidence="7">The sequence shown here is derived from an EMBL/GenBank/DDBJ whole genome shotgun (WGS) entry which is preliminary data.</text>
</comment>
<organism evidence="7 8">
    <name type="scientific">Dovyalis caffra</name>
    <dbReference type="NCBI Taxonomy" id="77055"/>
    <lineage>
        <taxon>Eukaryota</taxon>
        <taxon>Viridiplantae</taxon>
        <taxon>Streptophyta</taxon>
        <taxon>Embryophyta</taxon>
        <taxon>Tracheophyta</taxon>
        <taxon>Spermatophyta</taxon>
        <taxon>Magnoliopsida</taxon>
        <taxon>eudicotyledons</taxon>
        <taxon>Gunneridae</taxon>
        <taxon>Pentapetalae</taxon>
        <taxon>rosids</taxon>
        <taxon>fabids</taxon>
        <taxon>Malpighiales</taxon>
        <taxon>Salicaceae</taxon>
        <taxon>Flacourtieae</taxon>
        <taxon>Dovyalis</taxon>
    </lineage>
</organism>
<evidence type="ECO:0000256" key="3">
    <source>
        <dbReference type="ARBA" id="ARBA00022723"/>
    </source>
</evidence>
<reference evidence="7 8" key="1">
    <citation type="submission" date="2024-01" db="EMBL/GenBank/DDBJ databases">
        <authorList>
            <person name="Waweru B."/>
        </authorList>
    </citation>
    <scope>NUCLEOTIDE SEQUENCE [LARGE SCALE GENOMIC DNA]</scope>
</reference>
<name>A0AAV1RQM4_9ROSI</name>
<comment type="cofactor">
    <cofactor evidence="1">
        <name>Mg(2+)</name>
        <dbReference type="ChEBI" id="CHEBI:18420"/>
    </cofactor>
</comment>
<keyword evidence="4" id="KW-0378">Hydrolase</keyword>
<dbReference type="Pfam" id="PF00293">
    <property type="entry name" value="NUDIX"/>
    <property type="match status" value="1"/>
</dbReference>
<dbReference type="InterPro" id="IPR047198">
    <property type="entry name" value="DDP-like_NUDIX"/>
</dbReference>
<gene>
    <name evidence="7" type="ORF">DCAF_LOCUS14047</name>
</gene>
<dbReference type="AlphaFoldDB" id="A0AAV1RQM4"/>
<evidence type="ECO:0000313" key="8">
    <source>
        <dbReference type="Proteomes" id="UP001314170"/>
    </source>
</evidence>
<evidence type="ECO:0000313" key="7">
    <source>
        <dbReference type="EMBL" id="CAK7338999.1"/>
    </source>
</evidence>
<dbReference type="GO" id="GO:0005737">
    <property type="term" value="C:cytoplasm"/>
    <property type="evidence" value="ECO:0007669"/>
    <property type="project" value="TreeGrafter"/>
</dbReference>
<dbReference type="EMBL" id="CAWUPB010001156">
    <property type="protein sequence ID" value="CAK7338999.1"/>
    <property type="molecule type" value="Genomic_DNA"/>
</dbReference>
<dbReference type="Gene3D" id="3.90.79.10">
    <property type="entry name" value="Nucleoside Triphosphate Pyrophosphohydrolase"/>
    <property type="match status" value="1"/>
</dbReference>
<evidence type="ECO:0000256" key="1">
    <source>
        <dbReference type="ARBA" id="ARBA00001946"/>
    </source>
</evidence>
<accession>A0AAV1RQM4</accession>
<keyword evidence="8" id="KW-1185">Reference proteome</keyword>
<dbReference type="PANTHER" id="PTHR12629:SF42">
    <property type="entry name" value="OS02G0734300 PROTEIN"/>
    <property type="match status" value="1"/>
</dbReference>
<evidence type="ECO:0000256" key="4">
    <source>
        <dbReference type="ARBA" id="ARBA00022801"/>
    </source>
</evidence>
<dbReference type="GO" id="GO:0046872">
    <property type="term" value="F:metal ion binding"/>
    <property type="evidence" value="ECO:0007669"/>
    <property type="project" value="UniProtKB-KW"/>
</dbReference>
<dbReference type="GO" id="GO:0016462">
    <property type="term" value="F:pyrophosphatase activity"/>
    <property type="evidence" value="ECO:0007669"/>
    <property type="project" value="InterPro"/>
</dbReference>
<proteinExistence type="inferred from homology"/>
<feature type="domain" description="Nudix hydrolase" evidence="6">
    <location>
        <begin position="29"/>
        <end position="183"/>
    </location>
</feature>
<evidence type="ECO:0000256" key="5">
    <source>
        <dbReference type="ARBA" id="ARBA00022842"/>
    </source>
</evidence>
<evidence type="ECO:0000256" key="2">
    <source>
        <dbReference type="ARBA" id="ARBA00005582"/>
    </source>
</evidence>
<dbReference type="PANTHER" id="PTHR12629">
    <property type="entry name" value="DIPHOSPHOINOSITOL POLYPHOSPHATE PHOSPHOHYDROLASE"/>
    <property type="match status" value="1"/>
</dbReference>
<dbReference type="CDD" id="cd04666">
    <property type="entry name" value="NUDIX_DIPP2_like_Nudt4"/>
    <property type="match status" value="1"/>
</dbReference>
<dbReference type="SUPFAM" id="SSF55811">
    <property type="entry name" value="Nudix"/>
    <property type="match status" value="1"/>
</dbReference>
<dbReference type="InterPro" id="IPR020084">
    <property type="entry name" value="NUDIX_hydrolase_CS"/>
</dbReference>